<sequence length="144" mass="16005">MQEHTRSRLVAKPSAYWPTVLNEELGGLLAQLATDLELCYQRIRDKALATALRCPPDVATIQLVDAAVRRETQRHPGSAPEVAQATLELTIWSLVFADDAEEGDVDQRITRAVDGVAALMLDHVLERFDAMYRCLETAIISFAK</sequence>
<dbReference type="Proteomes" id="UP000612899">
    <property type="component" value="Unassembled WGS sequence"/>
</dbReference>
<evidence type="ECO:0000313" key="2">
    <source>
        <dbReference type="Proteomes" id="UP000612899"/>
    </source>
</evidence>
<accession>A0A8J3QGB3</accession>
<proteinExistence type="predicted"/>
<evidence type="ECO:0000313" key="1">
    <source>
        <dbReference type="EMBL" id="GIH09109.1"/>
    </source>
</evidence>
<protein>
    <submittedName>
        <fullName evidence="1">Uncharacterized protein</fullName>
    </submittedName>
</protein>
<dbReference type="AlphaFoldDB" id="A0A8J3QGB3"/>
<organism evidence="1 2">
    <name type="scientific">Rhizocola hellebori</name>
    <dbReference type="NCBI Taxonomy" id="1392758"/>
    <lineage>
        <taxon>Bacteria</taxon>
        <taxon>Bacillati</taxon>
        <taxon>Actinomycetota</taxon>
        <taxon>Actinomycetes</taxon>
        <taxon>Micromonosporales</taxon>
        <taxon>Micromonosporaceae</taxon>
        <taxon>Rhizocola</taxon>
    </lineage>
</organism>
<comment type="caution">
    <text evidence="1">The sequence shown here is derived from an EMBL/GenBank/DDBJ whole genome shotgun (WGS) entry which is preliminary data.</text>
</comment>
<dbReference type="EMBL" id="BONY01000061">
    <property type="protein sequence ID" value="GIH09109.1"/>
    <property type="molecule type" value="Genomic_DNA"/>
</dbReference>
<reference evidence="1" key="1">
    <citation type="submission" date="2021-01" db="EMBL/GenBank/DDBJ databases">
        <title>Whole genome shotgun sequence of Rhizocola hellebori NBRC 109834.</title>
        <authorList>
            <person name="Komaki H."/>
            <person name="Tamura T."/>
        </authorList>
    </citation>
    <scope>NUCLEOTIDE SEQUENCE</scope>
    <source>
        <strain evidence="1">NBRC 109834</strain>
    </source>
</reference>
<name>A0A8J3QGB3_9ACTN</name>
<keyword evidence="2" id="KW-1185">Reference proteome</keyword>
<gene>
    <name evidence="1" type="ORF">Rhe02_71760</name>
</gene>